<keyword evidence="1" id="KW-1133">Transmembrane helix</keyword>
<dbReference type="GeneID" id="36511046"/>
<accession>A0A2R4WXY0</accession>
<evidence type="ECO:0008006" key="4">
    <source>
        <dbReference type="Google" id="ProtNLM"/>
    </source>
</evidence>
<evidence type="ECO:0000313" key="3">
    <source>
        <dbReference type="Proteomes" id="UP000244727"/>
    </source>
</evidence>
<dbReference type="Pfam" id="PF15971">
    <property type="entry name" value="Mannosyl_trans4"/>
    <property type="match status" value="1"/>
</dbReference>
<feature type="transmembrane region" description="Helical" evidence="1">
    <location>
        <begin position="14"/>
        <end position="36"/>
    </location>
</feature>
<feature type="transmembrane region" description="Helical" evidence="1">
    <location>
        <begin position="283"/>
        <end position="301"/>
    </location>
</feature>
<keyword evidence="3" id="KW-1185">Reference proteome</keyword>
<feature type="transmembrane region" description="Helical" evidence="1">
    <location>
        <begin position="254"/>
        <end position="276"/>
    </location>
</feature>
<sequence length="475" mass="51441">MPVWRTLDRLADRWGAVLVGTALFFHLLPIVFNAGLPPIDGDSALFQYMGWSMTQGGLPYVDIWDLKPPLIYYVTAGLGALTRGNVHVLHLAGVSLTTATAVGSVLALGTITHRQTGDRKLALAAGLSLLSLPAFYQIPLGGVRPKYFALLFGLVGLYLILEEHPGLAGASTAIAAGFWHWAAIYPLLAVAIAILRSRRQALWVVASGLVVTILVLVPFAVRGALDTMIAEVVLTMLLVGSESQFVGIRVVKLFVVYGYGSIVVPLGVLGAAMTLTRRYRRDWWIAAGTGWFLVQILVVDFDWRADLLHLAAFFALGIGVLGSHRDLWRRLSDRLVDAVSGRSSARFLVAGLDRHSGPSIVLGVAILAALAGPVWAGGMELVVDVLPLGPIEPWIPHKAPVVDLFRTLTRGSATVEPPPRYGLPDLQDLFLSKSSVPECHVRLSTTERNLMEALEVTHETTPCGDFDRYWEALVG</sequence>
<feature type="transmembrane region" description="Helical" evidence="1">
    <location>
        <begin position="88"/>
        <end position="109"/>
    </location>
</feature>
<evidence type="ECO:0000313" key="2">
    <source>
        <dbReference type="EMBL" id="AWB26402.1"/>
    </source>
</evidence>
<organism evidence="2 3">
    <name type="scientific">Halococcoides cellulosivorans</name>
    <dbReference type="NCBI Taxonomy" id="1679096"/>
    <lineage>
        <taxon>Archaea</taxon>
        <taxon>Methanobacteriati</taxon>
        <taxon>Methanobacteriota</taxon>
        <taxon>Stenosarchaea group</taxon>
        <taxon>Halobacteria</taxon>
        <taxon>Halobacteriales</taxon>
        <taxon>Haloarculaceae</taxon>
        <taxon>Halococcoides</taxon>
    </lineage>
</organism>
<dbReference type="AlphaFoldDB" id="A0A2R4WXY0"/>
<dbReference type="Proteomes" id="UP000244727">
    <property type="component" value="Chromosome"/>
</dbReference>
<proteinExistence type="predicted"/>
<feature type="transmembrane region" description="Helical" evidence="1">
    <location>
        <begin position="307"/>
        <end position="324"/>
    </location>
</feature>
<protein>
    <recommendedName>
        <fullName evidence="4">Glycosyltransferase RgtA/B/C/D-like domain-containing protein</fullName>
    </recommendedName>
</protein>
<feature type="transmembrane region" description="Helical" evidence="1">
    <location>
        <begin position="201"/>
        <end position="221"/>
    </location>
</feature>
<name>A0A2R4WXY0_9EURY</name>
<feature type="transmembrane region" description="Helical" evidence="1">
    <location>
        <begin position="121"/>
        <end position="138"/>
    </location>
</feature>
<dbReference type="RefSeq" id="WP_108380771.1">
    <property type="nucleotide sequence ID" value="NZ_CP028858.1"/>
</dbReference>
<gene>
    <name evidence="2" type="ORF">HARCEL1_01025</name>
</gene>
<evidence type="ECO:0000256" key="1">
    <source>
        <dbReference type="SAM" id="Phobius"/>
    </source>
</evidence>
<dbReference type="KEGG" id="harc:HARCEL1_01025"/>
<feature type="transmembrane region" description="Helical" evidence="1">
    <location>
        <begin position="173"/>
        <end position="195"/>
    </location>
</feature>
<reference evidence="2 3" key="1">
    <citation type="submission" date="2018-04" db="EMBL/GenBank/DDBJ databases">
        <title>Halococcoides cellulosivorans gen. nov., sp. nov., an extremely halophilic cellulose-utilizing haloarchaeon from hypersaline lakes.</title>
        <authorList>
            <person name="Sorokin D.Y."/>
            <person name="Toshchakov S.V."/>
            <person name="Samarov N.I."/>
            <person name="Korzhenkov A."/>
            <person name="Kublanov I.V."/>
        </authorList>
    </citation>
    <scope>NUCLEOTIDE SEQUENCE [LARGE SCALE GENOMIC DNA]</scope>
    <source>
        <strain evidence="2 3">HArcel1</strain>
    </source>
</reference>
<dbReference type="EMBL" id="CP028858">
    <property type="protein sequence ID" value="AWB26402.1"/>
    <property type="molecule type" value="Genomic_DNA"/>
</dbReference>
<keyword evidence="1" id="KW-0812">Transmembrane</keyword>
<keyword evidence="1" id="KW-0472">Membrane</keyword>
<dbReference type="GO" id="GO:0004169">
    <property type="term" value="F:dolichyl-phosphate-mannose-protein mannosyltransferase activity"/>
    <property type="evidence" value="ECO:0007669"/>
    <property type="project" value="InterPro"/>
</dbReference>
<dbReference type="InterPro" id="IPR031897">
    <property type="entry name" value="AglS"/>
</dbReference>